<organism evidence="2 3">
    <name type="scientific">Rothia santali</name>
    <dbReference type="NCBI Taxonomy" id="2949643"/>
    <lineage>
        <taxon>Bacteria</taxon>
        <taxon>Bacillati</taxon>
        <taxon>Actinomycetota</taxon>
        <taxon>Actinomycetes</taxon>
        <taxon>Micrococcales</taxon>
        <taxon>Micrococcaceae</taxon>
        <taxon>Rothia</taxon>
    </lineage>
</organism>
<reference evidence="2" key="1">
    <citation type="submission" date="2022-06" db="EMBL/GenBank/DDBJ databases">
        <title>Rothia sp. isolated from sandalwood seedling.</title>
        <authorList>
            <person name="Tuikhar N."/>
            <person name="Kirdat K."/>
            <person name="Thorat V."/>
            <person name="Swetha P."/>
            <person name="Padma S."/>
            <person name="Sundararaj R."/>
            <person name="Yadav A."/>
        </authorList>
    </citation>
    <scope>NUCLEOTIDE SEQUENCE</scope>
    <source>
        <strain evidence="2">AR01</strain>
    </source>
</reference>
<keyword evidence="1" id="KW-0472">Membrane</keyword>
<evidence type="ECO:0000313" key="3">
    <source>
        <dbReference type="Proteomes" id="UP001139502"/>
    </source>
</evidence>
<dbReference type="AlphaFoldDB" id="A0A9X2H875"/>
<proteinExistence type="predicted"/>
<feature type="transmembrane region" description="Helical" evidence="1">
    <location>
        <begin position="126"/>
        <end position="151"/>
    </location>
</feature>
<keyword evidence="1" id="KW-1133">Transmembrane helix</keyword>
<dbReference type="RefSeq" id="WP_254164792.1">
    <property type="nucleotide sequence ID" value="NZ_JANAFB010000003.1"/>
</dbReference>
<sequence>MRTFHIPSPGSPTDFSIDVTNPGTHSLSLSVTIEFDGFSPRPNRPLELSIMDDQGQVVLDHEVEMKTTNFPLGTLEAPRQVRLRGSLRHPAESDPSLESNGTFTLHVVATGREEPVPLPPASGGGALHGLALATGAGVFLLLLCLGVMFTLRATRGRRLHR</sequence>
<gene>
    <name evidence="2" type="ORF">NBM05_02130</name>
</gene>
<dbReference type="Proteomes" id="UP001139502">
    <property type="component" value="Unassembled WGS sequence"/>
</dbReference>
<protein>
    <submittedName>
        <fullName evidence="2">Uncharacterized protein</fullName>
    </submittedName>
</protein>
<name>A0A9X2H875_9MICC</name>
<keyword evidence="1" id="KW-0812">Transmembrane</keyword>
<keyword evidence="3" id="KW-1185">Reference proteome</keyword>
<evidence type="ECO:0000313" key="2">
    <source>
        <dbReference type="EMBL" id="MCP3424859.1"/>
    </source>
</evidence>
<comment type="caution">
    <text evidence="2">The sequence shown here is derived from an EMBL/GenBank/DDBJ whole genome shotgun (WGS) entry which is preliminary data.</text>
</comment>
<dbReference type="EMBL" id="JANAFB010000003">
    <property type="protein sequence ID" value="MCP3424859.1"/>
    <property type="molecule type" value="Genomic_DNA"/>
</dbReference>
<evidence type="ECO:0000256" key="1">
    <source>
        <dbReference type="SAM" id="Phobius"/>
    </source>
</evidence>
<accession>A0A9X2H875</accession>